<comment type="similarity">
    <text evidence="2 6">Belongs to the peptidase S26 family.</text>
</comment>
<gene>
    <name evidence="8" type="ORF">LzC2_08990</name>
</gene>
<proteinExistence type="inferred from homology"/>
<protein>
    <recommendedName>
        <fullName evidence="4 6">Signal peptidase I</fullName>
        <ecNumber evidence="3 6">3.4.21.89</ecNumber>
    </recommendedName>
</protein>
<keyword evidence="9" id="KW-1185">Reference proteome</keyword>
<dbReference type="EC" id="3.4.21.89" evidence="3 6"/>
<comment type="caution">
    <text evidence="8">The sequence shown here is derived from an EMBL/GenBank/DDBJ whole genome shotgun (WGS) entry which is preliminary data.</text>
</comment>
<name>A0ABX1V9W3_9PLAN</name>
<sequence length="596" mass="64737">MTGPPPPPPTHQSTVPRQRRRTVGLGQRGGWAVTTRSVADALALLAVAVMVAHAFLVEGYVISSGSMAPGLFGYHKRVVCPACALTFARGVTFDGSVSAGKGGGRVTADEDGGTEPATLAHCPNCGQAEIDVTAAPDTQGDQLLVLKHAFAWRHPRRWEVVVFRHPDDARQAYVKRVVGLPGESVRVAGGDVWANGELCRKPLATQRAVRIPVFDPNFAPQEIANGAAEPNDDREPRWAGEGWTRSETPADGVRFETTSAAAEGETETDWARLRYQHVLAAGGVHETAVTIDPPPRRFSWDKPRTPVSFDFDPGTNTLSCRGVLTEADRVRLRRFSRDPRWRNAVEELADRSRFAPITDDYGYNRTSDPRLAARVRDYALSATVDLSGDADAAVGLQLTDGHNVFRLIADRAHRDRFPTGTLALFELDARGRPLGSARRAVALPASVALGPVEVEFSLFDRQAVAAIDGIPSFAAVPFERPEDAPPPDHRPAVVGARGAVSLSHLMLYRDVHYTRGRGVHGVEEDYRLNDGELFVLGDNSPVSLDSRGWTDGAVPERLLVGKPFVVHLPSKPGTLSWGDSSTTVRIPDPSRIRYVR</sequence>
<evidence type="ECO:0000256" key="4">
    <source>
        <dbReference type="ARBA" id="ARBA00019232"/>
    </source>
</evidence>
<comment type="subcellular location">
    <subcellularLocation>
        <location evidence="6">Membrane</location>
        <topology evidence="6">Single-pass type II membrane protein</topology>
    </subcellularLocation>
</comment>
<reference evidence="8 9" key="1">
    <citation type="journal article" date="2020" name="Syst. Appl. Microbiol.">
        <title>Alienimonas chondri sp. nov., a novel planctomycete isolated from the biofilm of the red alga Chondrus crispus.</title>
        <authorList>
            <person name="Vitorino I."/>
            <person name="Albuquerque L."/>
            <person name="Wiegand S."/>
            <person name="Kallscheuer N."/>
            <person name="da Costa M.S."/>
            <person name="Lobo-da-Cunha A."/>
            <person name="Jogler C."/>
            <person name="Lage O.M."/>
        </authorList>
    </citation>
    <scope>NUCLEOTIDE SEQUENCE [LARGE SCALE GENOMIC DNA]</scope>
    <source>
        <strain evidence="8 9">LzC2</strain>
    </source>
</reference>
<dbReference type="PRINTS" id="PR00727">
    <property type="entry name" value="LEADERPTASE"/>
</dbReference>
<dbReference type="EMBL" id="WTPX01000018">
    <property type="protein sequence ID" value="NNJ24839.1"/>
    <property type="molecule type" value="Genomic_DNA"/>
</dbReference>
<comment type="catalytic activity">
    <reaction evidence="1 6">
        <text>Cleavage of hydrophobic, N-terminal signal or leader sequences from secreted and periplasmic proteins.</text>
        <dbReference type="EC" id="3.4.21.89"/>
    </reaction>
</comment>
<dbReference type="InterPro" id="IPR019533">
    <property type="entry name" value="Peptidase_S26"/>
</dbReference>
<evidence type="ECO:0000259" key="7">
    <source>
        <dbReference type="Pfam" id="PF10502"/>
    </source>
</evidence>
<dbReference type="InterPro" id="IPR019758">
    <property type="entry name" value="Pept_S26A_signal_pept_1_CS"/>
</dbReference>
<evidence type="ECO:0000256" key="6">
    <source>
        <dbReference type="RuleBase" id="RU362042"/>
    </source>
</evidence>
<accession>A0ABX1V9W3</accession>
<organism evidence="8 9">
    <name type="scientific">Alienimonas chondri</name>
    <dbReference type="NCBI Taxonomy" id="2681879"/>
    <lineage>
        <taxon>Bacteria</taxon>
        <taxon>Pseudomonadati</taxon>
        <taxon>Planctomycetota</taxon>
        <taxon>Planctomycetia</taxon>
        <taxon>Planctomycetales</taxon>
        <taxon>Planctomycetaceae</taxon>
        <taxon>Alienimonas</taxon>
    </lineage>
</organism>
<evidence type="ECO:0000256" key="2">
    <source>
        <dbReference type="ARBA" id="ARBA00009370"/>
    </source>
</evidence>
<dbReference type="InterPro" id="IPR000223">
    <property type="entry name" value="Pept_S26A_signal_pept_1"/>
</dbReference>
<feature type="domain" description="Peptidase S26" evidence="7">
    <location>
        <begin position="139"/>
        <end position="210"/>
    </location>
</feature>
<dbReference type="PANTHER" id="PTHR43390">
    <property type="entry name" value="SIGNAL PEPTIDASE I"/>
    <property type="match status" value="1"/>
</dbReference>
<keyword evidence="6" id="KW-0645">Protease</keyword>
<evidence type="ECO:0000313" key="9">
    <source>
        <dbReference type="Proteomes" id="UP000609651"/>
    </source>
</evidence>
<dbReference type="CDD" id="cd06530">
    <property type="entry name" value="S26_SPase_I"/>
    <property type="match status" value="2"/>
</dbReference>
<dbReference type="NCBIfam" id="TIGR02227">
    <property type="entry name" value="sigpep_I_bact"/>
    <property type="match status" value="1"/>
</dbReference>
<keyword evidence="5 6" id="KW-0378">Hydrolase</keyword>
<dbReference type="Gene3D" id="2.10.109.10">
    <property type="entry name" value="Umud Fragment, subunit A"/>
    <property type="match status" value="2"/>
</dbReference>
<dbReference type="InterPro" id="IPR036286">
    <property type="entry name" value="LexA/Signal_pep-like_sf"/>
</dbReference>
<evidence type="ECO:0000256" key="3">
    <source>
        <dbReference type="ARBA" id="ARBA00013208"/>
    </source>
</evidence>
<feature type="domain" description="Peptidase S26" evidence="7">
    <location>
        <begin position="519"/>
        <end position="566"/>
    </location>
</feature>
<dbReference type="PROSITE" id="PS00760">
    <property type="entry name" value="SPASE_I_2"/>
    <property type="match status" value="1"/>
</dbReference>
<evidence type="ECO:0000256" key="5">
    <source>
        <dbReference type="ARBA" id="ARBA00022801"/>
    </source>
</evidence>
<dbReference type="Proteomes" id="UP000609651">
    <property type="component" value="Unassembled WGS sequence"/>
</dbReference>
<dbReference type="SUPFAM" id="SSF51306">
    <property type="entry name" value="LexA/Signal peptidase"/>
    <property type="match status" value="2"/>
</dbReference>
<evidence type="ECO:0000313" key="8">
    <source>
        <dbReference type="EMBL" id="NNJ24839.1"/>
    </source>
</evidence>
<dbReference type="RefSeq" id="WP_171184217.1">
    <property type="nucleotide sequence ID" value="NZ_WTPX01000018.1"/>
</dbReference>
<dbReference type="PANTHER" id="PTHR43390:SF1">
    <property type="entry name" value="CHLOROPLAST PROCESSING PEPTIDASE"/>
    <property type="match status" value="1"/>
</dbReference>
<dbReference type="Pfam" id="PF10502">
    <property type="entry name" value="Peptidase_S26"/>
    <property type="match status" value="2"/>
</dbReference>
<dbReference type="PROSITE" id="PS00761">
    <property type="entry name" value="SPASE_I_3"/>
    <property type="match status" value="1"/>
</dbReference>
<dbReference type="InterPro" id="IPR019757">
    <property type="entry name" value="Pept_S26A_signal_pept_1_Lys-AS"/>
</dbReference>
<evidence type="ECO:0000256" key="1">
    <source>
        <dbReference type="ARBA" id="ARBA00000677"/>
    </source>
</evidence>